<keyword evidence="1" id="KW-0472">Membrane</keyword>
<evidence type="ECO:0000256" key="1">
    <source>
        <dbReference type="SAM" id="Phobius"/>
    </source>
</evidence>
<evidence type="ECO:0000313" key="2">
    <source>
        <dbReference type="EMBL" id="VVE20736.1"/>
    </source>
</evidence>
<protein>
    <submittedName>
        <fullName evidence="2">Uncharacterized protein</fullName>
    </submittedName>
</protein>
<organism evidence="2 3">
    <name type="scientific">Pandoraea commovens</name>
    <dbReference type="NCBI Taxonomy" id="2508289"/>
    <lineage>
        <taxon>Bacteria</taxon>
        <taxon>Pseudomonadati</taxon>
        <taxon>Pseudomonadota</taxon>
        <taxon>Betaproteobacteria</taxon>
        <taxon>Burkholderiales</taxon>
        <taxon>Burkholderiaceae</taxon>
        <taxon>Pandoraea</taxon>
    </lineage>
</organism>
<dbReference type="Proteomes" id="UP000343335">
    <property type="component" value="Unassembled WGS sequence"/>
</dbReference>
<dbReference type="RefSeq" id="WP_150665051.1">
    <property type="nucleotide sequence ID" value="NZ_CABPSA010000005.1"/>
</dbReference>
<accession>A0A5E4WB30</accession>
<keyword evidence="1" id="KW-1133">Transmembrane helix</keyword>
<dbReference type="EMBL" id="CABPSA010000005">
    <property type="protein sequence ID" value="VVE20736.1"/>
    <property type="molecule type" value="Genomic_DNA"/>
</dbReference>
<evidence type="ECO:0000313" key="3">
    <source>
        <dbReference type="Proteomes" id="UP000343335"/>
    </source>
</evidence>
<gene>
    <name evidence="2" type="ORF">PCO31010_03147</name>
</gene>
<sequence>MKKLLNTTINWQPVADKARWYSQRTGERLGRVGVFALFVLVVSVIYGVVVALPRAQMLREERQVLSDRLESLEASASSVAARLEVDTALPEGDPTARKFALVDALKRHQVTVEETTFQTDVDKARNQIRRTVVFVGHARYPDLAEALQALRAQPTVRVEEMTMERTDIGNERLRVMLRVSMLLGRP</sequence>
<proteinExistence type="predicted"/>
<name>A0A5E4WB30_9BURK</name>
<dbReference type="AlphaFoldDB" id="A0A5E4WB30"/>
<feature type="transmembrane region" description="Helical" evidence="1">
    <location>
        <begin position="32"/>
        <end position="52"/>
    </location>
</feature>
<keyword evidence="1" id="KW-0812">Transmembrane</keyword>
<reference evidence="2 3" key="1">
    <citation type="submission" date="2019-08" db="EMBL/GenBank/DDBJ databases">
        <authorList>
            <person name="Peeters C."/>
        </authorList>
    </citation>
    <scope>NUCLEOTIDE SEQUENCE [LARGE SCALE GENOMIC DNA]</scope>
    <source>
        <strain evidence="2 3">LMG 31010</strain>
    </source>
</reference>